<protein>
    <submittedName>
        <fullName evidence="4">Chagasin</fullName>
    </submittedName>
</protein>
<feature type="domain" description="Proteinase inhibitor I42 chagasin" evidence="3">
    <location>
        <begin position="30"/>
        <end position="115"/>
    </location>
</feature>
<dbReference type="InterPro" id="IPR036331">
    <property type="entry name" value="Chagasin-like_sf"/>
</dbReference>
<dbReference type="InterPro" id="IPR052781">
    <property type="entry name" value="Cys_protease_inhibitor_I42"/>
</dbReference>
<dbReference type="EMBL" id="DSBT01000156">
    <property type="protein sequence ID" value="HDP77642.1"/>
    <property type="molecule type" value="Genomic_DNA"/>
</dbReference>
<dbReference type="InterPro" id="IPR018990">
    <property type="entry name" value="Prot_inh_I42_chagasin"/>
</dbReference>
<dbReference type="PANTHER" id="PTHR36530:SF1">
    <property type="entry name" value="AMOEBIASIN-1"/>
    <property type="match status" value="1"/>
</dbReference>
<comment type="caution">
    <text evidence="4">The sequence shown here is derived from an EMBL/GenBank/DDBJ whole genome shotgun (WGS) entry which is preliminary data.</text>
</comment>
<dbReference type="SUPFAM" id="SSF141066">
    <property type="entry name" value="ICP-like"/>
    <property type="match status" value="2"/>
</dbReference>
<dbReference type="AlphaFoldDB" id="A0A7C1GPW4"/>
<evidence type="ECO:0000259" key="3">
    <source>
        <dbReference type="Pfam" id="PF09394"/>
    </source>
</evidence>
<dbReference type="Pfam" id="PF09394">
    <property type="entry name" value="Inhibitor_I42"/>
    <property type="match status" value="2"/>
</dbReference>
<evidence type="ECO:0000313" key="4">
    <source>
        <dbReference type="EMBL" id="HDP77642.1"/>
    </source>
</evidence>
<evidence type="ECO:0000256" key="1">
    <source>
        <dbReference type="ARBA" id="ARBA00022690"/>
    </source>
</evidence>
<feature type="domain" description="Proteinase inhibitor I42 chagasin" evidence="3">
    <location>
        <begin position="135"/>
        <end position="215"/>
    </location>
</feature>
<sequence length="224" mass="24871">MKKSLIAFCYIALIITSGFAFELKESAKSMSVTDLAILEVQENPSTGYLWHIFAEPTGVLRNFLEEHNTPSMMPGAPSVKGWIMTAAEEGKALITLKLFREWEGDKHSIDFRALTVNVAGEEKGQVDFNILMNEVSPGSTFTVTLEENASTGYSWQYQILGEAVIEIDKRVLADESGKVGAPSKVTWTFQAADDGNSAIVFRYFRSWEGEKSAVDYKAYNVCVQ</sequence>
<dbReference type="GO" id="GO:0004869">
    <property type="term" value="F:cysteine-type endopeptidase inhibitor activity"/>
    <property type="evidence" value="ECO:0007669"/>
    <property type="project" value="UniProtKB-KW"/>
</dbReference>
<keyword evidence="1" id="KW-0646">Protease inhibitor</keyword>
<gene>
    <name evidence="4" type="ORF">ENN47_05570</name>
</gene>
<dbReference type="Gene3D" id="2.60.40.2020">
    <property type="match status" value="2"/>
</dbReference>
<evidence type="ECO:0000256" key="2">
    <source>
        <dbReference type="ARBA" id="ARBA00022704"/>
    </source>
</evidence>
<reference evidence="4" key="1">
    <citation type="journal article" date="2020" name="mSystems">
        <title>Genome- and Community-Level Interaction Insights into Carbon Utilization and Element Cycling Functions of Hydrothermarchaeota in Hydrothermal Sediment.</title>
        <authorList>
            <person name="Zhou Z."/>
            <person name="Liu Y."/>
            <person name="Xu W."/>
            <person name="Pan J."/>
            <person name="Luo Z.H."/>
            <person name="Li M."/>
        </authorList>
    </citation>
    <scope>NUCLEOTIDE SEQUENCE [LARGE SCALE GENOMIC DNA]</scope>
    <source>
        <strain evidence="4">SpSt-1179</strain>
    </source>
</reference>
<proteinExistence type="predicted"/>
<organism evidence="4">
    <name type="scientific">Mesotoga infera</name>
    <dbReference type="NCBI Taxonomy" id="1236046"/>
    <lineage>
        <taxon>Bacteria</taxon>
        <taxon>Thermotogati</taxon>
        <taxon>Thermotogota</taxon>
        <taxon>Thermotogae</taxon>
        <taxon>Kosmotogales</taxon>
        <taxon>Kosmotogaceae</taxon>
        <taxon>Mesotoga</taxon>
    </lineage>
</organism>
<dbReference type="PANTHER" id="PTHR36530">
    <property type="entry name" value="INHIBITOR OF CYSTEINE PEPTIDASE"/>
    <property type="match status" value="1"/>
</dbReference>
<dbReference type="Proteomes" id="UP000886198">
    <property type="component" value="Unassembled WGS sequence"/>
</dbReference>
<accession>A0A7C1GPW4</accession>
<keyword evidence="2" id="KW-0789">Thiol protease inhibitor</keyword>
<name>A0A7C1GPW4_9BACT</name>